<keyword evidence="4 8" id="KW-0489">Methyltransferase</keyword>
<dbReference type="GO" id="GO:0008757">
    <property type="term" value="F:S-adenosylmethionine-dependent methyltransferase activity"/>
    <property type="evidence" value="ECO:0007669"/>
    <property type="project" value="InterPro"/>
</dbReference>
<evidence type="ECO:0000313" key="11">
    <source>
        <dbReference type="Proteomes" id="UP000061489"/>
    </source>
</evidence>
<comment type="pathway">
    <text evidence="2 8">Cofactor biosynthesis; biotin biosynthesis.</text>
</comment>
<comment type="function">
    <text evidence="8">Converts the free carboxyl group of a malonyl-thioester to its methyl ester by transfer of a methyl group from S-adenosyl-L-methionine (SAM). It allows to synthesize pimeloyl-ACP via the fatty acid synthetic pathway.</text>
</comment>
<keyword evidence="7 8" id="KW-0093">Biotin biosynthesis</keyword>
<dbReference type="Gene3D" id="3.40.50.150">
    <property type="entry name" value="Vaccinia Virus protein VP39"/>
    <property type="match status" value="1"/>
</dbReference>
<evidence type="ECO:0000256" key="7">
    <source>
        <dbReference type="ARBA" id="ARBA00022756"/>
    </source>
</evidence>
<feature type="domain" description="Methyltransferase type 11" evidence="9">
    <location>
        <begin position="67"/>
        <end position="160"/>
    </location>
</feature>
<dbReference type="PANTHER" id="PTHR43591">
    <property type="entry name" value="METHYLTRANSFERASE"/>
    <property type="match status" value="1"/>
</dbReference>
<dbReference type="HAMAP" id="MF_00835">
    <property type="entry name" value="BioC"/>
    <property type="match status" value="1"/>
</dbReference>
<evidence type="ECO:0000256" key="6">
    <source>
        <dbReference type="ARBA" id="ARBA00022691"/>
    </source>
</evidence>
<dbReference type="HOGENOM" id="CLU_046586_2_2_6"/>
<dbReference type="Proteomes" id="UP000061489">
    <property type="component" value="Chromosome"/>
</dbReference>
<dbReference type="GO" id="GO:0102130">
    <property type="term" value="F:malonyl-CoA methyltransferase activity"/>
    <property type="evidence" value="ECO:0007669"/>
    <property type="project" value="UniProtKB-EC"/>
</dbReference>
<evidence type="ECO:0000313" key="10">
    <source>
        <dbReference type="EMBL" id="AHI29076.1"/>
    </source>
</evidence>
<dbReference type="UniPathway" id="UPA00078"/>
<evidence type="ECO:0000256" key="4">
    <source>
        <dbReference type="ARBA" id="ARBA00022603"/>
    </source>
</evidence>
<dbReference type="RefSeq" id="WP_236744026.1">
    <property type="nucleotide sequence ID" value="NZ_CP007151.1"/>
</dbReference>
<evidence type="ECO:0000256" key="8">
    <source>
        <dbReference type="HAMAP-Rule" id="MF_00835"/>
    </source>
</evidence>
<dbReference type="CDD" id="cd02440">
    <property type="entry name" value="AdoMet_MTases"/>
    <property type="match status" value="1"/>
</dbReference>
<reference evidence="10 11" key="1">
    <citation type="journal article" date="2014" name="Genome Announc.">
        <title>Draft Genome Sequences of Marinobacter similis A3d10T and Marinobacter salarius R9SW1T.</title>
        <authorList>
            <person name="Ivanova E.P."/>
            <person name="Ng H.J."/>
            <person name="Webb H.K."/>
            <person name="Feng G."/>
            <person name="Oshima K."/>
            <person name="Hattori M."/>
            <person name="Ohkuma M."/>
            <person name="Sergeev A.F."/>
            <person name="Mikhailov V.V."/>
            <person name="Crawford R.J."/>
            <person name="Sawabe T."/>
        </authorList>
    </citation>
    <scope>NUCLEOTIDE SEQUENCE [LARGE SCALE GENOMIC DNA]</scope>
    <source>
        <strain evidence="10 11">A3d10</strain>
    </source>
</reference>
<keyword evidence="11" id="KW-1185">Reference proteome</keyword>
<protein>
    <recommendedName>
        <fullName evidence="3 8">Malonyl-[acyl-carrier protein] O-methyltransferase</fullName>
        <shortName evidence="8">Malonyl-ACP O-methyltransferase</shortName>
        <ecNumber evidence="3 8">2.1.1.197</ecNumber>
    </recommendedName>
    <alternativeName>
        <fullName evidence="8">Biotin synthesis protein BioC</fullName>
    </alternativeName>
</protein>
<proteinExistence type="inferred from homology"/>
<dbReference type="AlphaFoldDB" id="W5YJ18"/>
<evidence type="ECO:0000259" key="9">
    <source>
        <dbReference type="Pfam" id="PF08241"/>
    </source>
</evidence>
<dbReference type="NCBIfam" id="TIGR02072">
    <property type="entry name" value="BioC"/>
    <property type="match status" value="1"/>
</dbReference>
<keyword evidence="5 8" id="KW-0808">Transferase</keyword>
<dbReference type="GO" id="GO:0009102">
    <property type="term" value="P:biotin biosynthetic process"/>
    <property type="evidence" value="ECO:0007669"/>
    <property type="project" value="UniProtKB-UniRule"/>
</dbReference>
<dbReference type="InterPro" id="IPR013216">
    <property type="entry name" value="Methyltransf_11"/>
</dbReference>
<evidence type="ECO:0000256" key="3">
    <source>
        <dbReference type="ARBA" id="ARBA00012327"/>
    </source>
</evidence>
<dbReference type="GO" id="GO:0032259">
    <property type="term" value="P:methylation"/>
    <property type="evidence" value="ECO:0007669"/>
    <property type="project" value="UniProtKB-KW"/>
</dbReference>
<name>W5YJ18_9GAMM</name>
<accession>W5YJ18</accession>
<dbReference type="Pfam" id="PF08241">
    <property type="entry name" value="Methyltransf_11"/>
    <property type="match status" value="1"/>
</dbReference>
<dbReference type="KEGG" id="msx:AU14_12120"/>
<dbReference type="GO" id="GO:0010340">
    <property type="term" value="F:carboxyl-O-methyltransferase activity"/>
    <property type="evidence" value="ECO:0007669"/>
    <property type="project" value="UniProtKB-UniRule"/>
</dbReference>
<organism evidence="10 11">
    <name type="scientific">Marinobacter similis</name>
    <dbReference type="NCBI Taxonomy" id="1420916"/>
    <lineage>
        <taxon>Bacteria</taxon>
        <taxon>Pseudomonadati</taxon>
        <taxon>Pseudomonadota</taxon>
        <taxon>Gammaproteobacteria</taxon>
        <taxon>Pseudomonadales</taxon>
        <taxon>Marinobacteraceae</taxon>
        <taxon>Marinobacter</taxon>
    </lineage>
</organism>
<comment type="similarity">
    <text evidence="8">Belongs to the methyltransferase superfamily.</text>
</comment>
<dbReference type="STRING" id="1420916.AU14_12120"/>
<keyword evidence="6 8" id="KW-0949">S-adenosyl-L-methionine</keyword>
<dbReference type="EC" id="2.1.1.197" evidence="3 8"/>
<sequence>MAAQVSGSEQKPGLVASSIADKSLIASQFGGASKTYDGASRLQRIMGEEMLDALKLSGDGLRPRRILDLGCGTGWFTRKIEQRWPCQVTGVDLSPGMIGQASEQSGPAIEWLVADAESLPFPSDSFDVVFSNLMVQWCDDPRTVFAECQRVLRPGGRLVLSTLLEGTLSEFKQAWAMADPGQQHINRFESEVALRQRVEALLPDARVDTRTIALPYASPMALAAELRLLGAGFKSEDRRKTLTAPSRVRTMCRNYPKQSDGTVVASYEAAWVYWRAS</sequence>
<gene>
    <name evidence="8" type="primary">bioC</name>
    <name evidence="10" type="ORF">AU14_12120</name>
</gene>
<dbReference type="EMBL" id="CP007151">
    <property type="protein sequence ID" value="AHI29076.1"/>
    <property type="molecule type" value="Genomic_DNA"/>
</dbReference>
<dbReference type="InterPro" id="IPR011814">
    <property type="entry name" value="BioC"/>
</dbReference>
<comment type="catalytic activity">
    <reaction evidence="1 8">
        <text>malonyl-[ACP] + S-adenosyl-L-methionine = malonyl-[ACP] methyl ester + S-adenosyl-L-homocysteine</text>
        <dbReference type="Rhea" id="RHEA:17105"/>
        <dbReference type="Rhea" id="RHEA-COMP:9623"/>
        <dbReference type="Rhea" id="RHEA-COMP:9954"/>
        <dbReference type="ChEBI" id="CHEBI:57856"/>
        <dbReference type="ChEBI" id="CHEBI:59789"/>
        <dbReference type="ChEBI" id="CHEBI:78449"/>
        <dbReference type="ChEBI" id="CHEBI:78845"/>
        <dbReference type="EC" id="2.1.1.197"/>
    </reaction>
</comment>
<dbReference type="SUPFAM" id="SSF53335">
    <property type="entry name" value="S-adenosyl-L-methionine-dependent methyltransferases"/>
    <property type="match status" value="1"/>
</dbReference>
<evidence type="ECO:0000256" key="1">
    <source>
        <dbReference type="ARBA" id="ARBA00000852"/>
    </source>
</evidence>
<dbReference type="InterPro" id="IPR029063">
    <property type="entry name" value="SAM-dependent_MTases_sf"/>
</dbReference>
<evidence type="ECO:0000256" key="2">
    <source>
        <dbReference type="ARBA" id="ARBA00004746"/>
    </source>
</evidence>
<evidence type="ECO:0000256" key="5">
    <source>
        <dbReference type="ARBA" id="ARBA00022679"/>
    </source>
</evidence>